<dbReference type="EMBL" id="JBAHYK010001866">
    <property type="protein sequence ID" value="KAL0566537.1"/>
    <property type="molecule type" value="Genomic_DNA"/>
</dbReference>
<reference evidence="2 3" key="1">
    <citation type="submission" date="2024-02" db="EMBL/GenBank/DDBJ databases">
        <title>A draft genome for the cacao thread blight pathogen Marasmius crinis-equi.</title>
        <authorList>
            <person name="Cohen S.P."/>
            <person name="Baruah I.K."/>
            <person name="Amoako-Attah I."/>
            <person name="Bukari Y."/>
            <person name="Meinhardt L.W."/>
            <person name="Bailey B.A."/>
        </authorList>
    </citation>
    <scope>NUCLEOTIDE SEQUENCE [LARGE SCALE GENOMIC DNA]</scope>
    <source>
        <strain evidence="2 3">GH-76</strain>
    </source>
</reference>
<keyword evidence="3" id="KW-1185">Reference proteome</keyword>
<organism evidence="2 3">
    <name type="scientific">Marasmius crinis-equi</name>
    <dbReference type="NCBI Taxonomy" id="585013"/>
    <lineage>
        <taxon>Eukaryota</taxon>
        <taxon>Fungi</taxon>
        <taxon>Dikarya</taxon>
        <taxon>Basidiomycota</taxon>
        <taxon>Agaricomycotina</taxon>
        <taxon>Agaricomycetes</taxon>
        <taxon>Agaricomycetidae</taxon>
        <taxon>Agaricales</taxon>
        <taxon>Marasmiineae</taxon>
        <taxon>Marasmiaceae</taxon>
        <taxon>Marasmius</taxon>
    </lineage>
</organism>
<gene>
    <name evidence="2" type="ORF">V5O48_015471</name>
</gene>
<name>A0ABR3EUF8_9AGAR</name>
<protein>
    <submittedName>
        <fullName evidence="2">Uncharacterized protein</fullName>
    </submittedName>
</protein>
<evidence type="ECO:0000313" key="2">
    <source>
        <dbReference type="EMBL" id="KAL0566537.1"/>
    </source>
</evidence>
<evidence type="ECO:0000256" key="1">
    <source>
        <dbReference type="SAM" id="MobiDB-lite"/>
    </source>
</evidence>
<feature type="region of interest" description="Disordered" evidence="1">
    <location>
        <begin position="79"/>
        <end position="102"/>
    </location>
</feature>
<proteinExistence type="predicted"/>
<sequence length="148" mass="17589">MDANLTAEKLESWKEKLGRQAAAQASKRYRQRNQSEYNEKARLRMAKRRASMSGEAIARRNERARERYRENRGFVLGAQYSKRKDKSNEEHGREIRRQRQSRDIMPGMLFDLKDDGAPEYEVERLKWRSRVLGERQSQATGINRADQW</sequence>
<comment type="caution">
    <text evidence="2">The sequence shown here is derived from an EMBL/GenBank/DDBJ whole genome shotgun (WGS) entry which is preliminary data.</text>
</comment>
<dbReference type="Proteomes" id="UP001465976">
    <property type="component" value="Unassembled WGS sequence"/>
</dbReference>
<feature type="compositionally biased region" description="Basic and acidic residues" evidence="1">
    <location>
        <begin position="86"/>
        <end position="102"/>
    </location>
</feature>
<accession>A0ABR3EUF8</accession>
<evidence type="ECO:0000313" key="3">
    <source>
        <dbReference type="Proteomes" id="UP001465976"/>
    </source>
</evidence>